<gene>
    <name evidence="2" type="ORF">I316_07216</name>
</gene>
<feature type="compositionally biased region" description="Low complexity" evidence="1">
    <location>
        <begin position="263"/>
        <end position="278"/>
    </location>
</feature>
<dbReference type="AlphaFoldDB" id="A0A1B9GJG8"/>
<dbReference type="OrthoDB" id="2564882at2759"/>
<feature type="compositionally biased region" description="Low complexity" evidence="1">
    <location>
        <begin position="394"/>
        <end position="403"/>
    </location>
</feature>
<reference evidence="3" key="2">
    <citation type="submission" date="2013-12" db="EMBL/GenBank/DDBJ databases">
        <title>Evolution of pathogenesis and genome organization in the Tremellales.</title>
        <authorList>
            <person name="Cuomo C."/>
            <person name="Litvintseva A."/>
            <person name="Heitman J."/>
            <person name="Chen Y."/>
            <person name="Sun S."/>
            <person name="Springer D."/>
            <person name="Dromer F."/>
            <person name="Young S."/>
            <person name="Zeng Q."/>
            <person name="Chapman S."/>
            <person name="Gujja S."/>
            <person name="Saif S."/>
            <person name="Birren B."/>
        </authorList>
    </citation>
    <scope>NUCLEOTIDE SEQUENCE [LARGE SCALE GENOMIC DNA]</scope>
    <source>
        <strain evidence="3">BCC8398</strain>
    </source>
</reference>
<evidence type="ECO:0000313" key="2">
    <source>
        <dbReference type="EMBL" id="OCF31085.1"/>
    </source>
</evidence>
<feature type="compositionally biased region" description="Basic residues" evidence="1">
    <location>
        <begin position="170"/>
        <end position="187"/>
    </location>
</feature>
<keyword evidence="3" id="KW-1185">Reference proteome</keyword>
<feature type="compositionally biased region" description="Low complexity" evidence="1">
    <location>
        <begin position="223"/>
        <end position="233"/>
    </location>
</feature>
<accession>A0A1B9GJG8</accession>
<sequence length="520" mass="55458">MPLEVTPPPFAASQRLPYTPAFARADLPGTHPSGASSLGAGGPVTAAASAIIPPTPGGIADPNRAIPALPEAGYTAPSIRPGSVSIQPLLGGAGGSIIGGSVHGGASVYGGMRGPPTSLSVSGYEPAMHQSHHHVHSPLSTVHSDGWSASSLPAPRRGPPPPPESMIAPKNHHHHHQQLQQQHHHHHPTDFHDRHHRQVVDFDDGKSDASYYALPKVQKPRSRSGSVSSMSDRSSPKDILPVHHRSRSISGVHRQHRSPSIPPIGHLHSPISPSPLAAAGGGGSDIPSGRSPQSPGEIEALRKVRGSPAPEEEKRQRLHSYIPSDYGTHESAHGDRPRERRHSARHENERPGLRRHNSAQHSHHTHDHNHAHVHHHGHHRHRSGSHVPPPPPSERSYAPSYRPISPTFSGDGGGGRGGALGLHLQGDAGSSGGRRRALSMQGLDRPYNIHAYQAPTVAGAGNATVYDDGASVISDSKMTFMDGSVAGRTSQYGLPKYPHQPKMDYRRFCVQRGNADVFLD</sequence>
<feature type="compositionally biased region" description="Basic residues" evidence="1">
    <location>
        <begin position="242"/>
        <end position="257"/>
    </location>
</feature>
<protein>
    <submittedName>
        <fullName evidence="2">Uncharacterized protein</fullName>
    </submittedName>
</protein>
<dbReference type="Proteomes" id="UP000092666">
    <property type="component" value="Unassembled WGS sequence"/>
</dbReference>
<feature type="region of interest" description="Disordered" evidence="1">
    <location>
        <begin position="211"/>
        <end position="436"/>
    </location>
</feature>
<evidence type="ECO:0000313" key="3">
    <source>
        <dbReference type="Proteomes" id="UP000092666"/>
    </source>
</evidence>
<name>A0A1B9GJG8_9TREE</name>
<organism evidence="2 3">
    <name type="scientific">Kwoniella heveanensis BCC8398</name>
    <dbReference type="NCBI Taxonomy" id="1296120"/>
    <lineage>
        <taxon>Eukaryota</taxon>
        <taxon>Fungi</taxon>
        <taxon>Dikarya</taxon>
        <taxon>Basidiomycota</taxon>
        <taxon>Agaricomycotina</taxon>
        <taxon>Tremellomycetes</taxon>
        <taxon>Tremellales</taxon>
        <taxon>Cryptococcaceae</taxon>
        <taxon>Kwoniella</taxon>
    </lineage>
</organism>
<feature type="compositionally biased region" description="Basic residues" evidence="1">
    <location>
        <begin position="353"/>
        <end position="384"/>
    </location>
</feature>
<proteinExistence type="predicted"/>
<feature type="compositionally biased region" description="Gly residues" evidence="1">
    <location>
        <begin position="410"/>
        <end position="420"/>
    </location>
</feature>
<reference evidence="2 3" key="1">
    <citation type="submission" date="2013-07" db="EMBL/GenBank/DDBJ databases">
        <title>The Genome Sequence of Cryptococcus heveanensis BCC8398.</title>
        <authorList>
            <consortium name="The Broad Institute Genome Sequencing Platform"/>
            <person name="Cuomo C."/>
            <person name="Litvintseva A."/>
            <person name="Chen Y."/>
            <person name="Heitman J."/>
            <person name="Sun S."/>
            <person name="Springer D."/>
            <person name="Dromer F."/>
            <person name="Young S.K."/>
            <person name="Zeng Q."/>
            <person name="Gargeya S."/>
            <person name="Fitzgerald M."/>
            <person name="Abouelleil A."/>
            <person name="Alvarado L."/>
            <person name="Berlin A.M."/>
            <person name="Chapman S.B."/>
            <person name="Dewar J."/>
            <person name="Goldberg J."/>
            <person name="Griggs A."/>
            <person name="Gujja S."/>
            <person name="Hansen M."/>
            <person name="Howarth C."/>
            <person name="Imamovic A."/>
            <person name="Larimer J."/>
            <person name="McCowan C."/>
            <person name="Murphy C."/>
            <person name="Pearson M."/>
            <person name="Priest M."/>
            <person name="Roberts A."/>
            <person name="Saif S."/>
            <person name="Shea T."/>
            <person name="Sykes S."/>
            <person name="Wortman J."/>
            <person name="Nusbaum C."/>
            <person name="Birren B."/>
        </authorList>
    </citation>
    <scope>NUCLEOTIDE SEQUENCE [LARGE SCALE GENOMIC DNA]</scope>
    <source>
        <strain evidence="2 3">BCC8398</strain>
    </source>
</reference>
<evidence type="ECO:0000256" key="1">
    <source>
        <dbReference type="SAM" id="MobiDB-lite"/>
    </source>
</evidence>
<feature type="region of interest" description="Disordered" evidence="1">
    <location>
        <begin position="120"/>
        <end position="193"/>
    </location>
</feature>
<dbReference type="EMBL" id="KI669513">
    <property type="protein sequence ID" value="OCF31085.1"/>
    <property type="molecule type" value="Genomic_DNA"/>
</dbReference>
<feature type="compositionally biased region" description="Basic and acidic residues" evidence="1">
    <location>
        <begin position="327"/>
        <end position="338"/>
    </location>
</feature>
<feature type="compositionally biased region" description="Polar residues" evidence="1">
    <location>
        <begin position="138"/>
        <end position="151"/>
    </location>
</feature>